<keyword evidence="1" id="KW-1133">Transmembrane helix</keyword>
<organism evidence="2 3">
    <name type="scientific">Chryseobacterium rhizosphaerae</name>
    <dbReference type="NCBI Taxonomy" id="395937"/>
    <lineage>
        <taxon>Bacteria</taxon>
        <taxon>Pseudomonadati</taxon>
        <taxon>Bacteroidota</taxon>
        <taxon>Flavobacteriia</taxon>
        <taxon>Flavobacteriales</taxon>
        <taxon>Weeksellaceae</taxon>
        <taxon>Chryseobacterium group</taxon>
        <taxon>Chryseobacterium</taxon>
    </lineage>
</organism>
<keyword evidence="1" id="KW-0472">Membrane</keyword>
<evidence type="ECO:0000313" key="2">
    <source>
        <dbReference type="EMBL" id="MDR6524960.1"/>
    </source>
</evidence>
<protein>
    <submittedName>
        <fullName evidence="2">Uncharacterized protein</fullName>
    </submittedName>
</protein>
<keyword evidence="1" id="KW-0812">Transmembrane</keyword>
<reference evidence="2" key="1">
    <citation type="submission" date="2023-07" db="EMBL/GenBank/DDBJ databases">
        <title>Sorghum-associated microbial communities from plants grown in Nebraska, USA.</title>
        <authorList>
            <person name="Schachtman D."/>
        </authorList>
    </citation>
    <scope>NUCLEOTIDE SEQUENCE</scope>
    <source>
        <strain evidence="2">DS2360</strain>
    </source>
</reference>
<dbReference type="EMBL" id="JAVDQY010000001">
    <property type="protein sequence ID" value="MDR6524960.1"/>
    <property type="molecule type" value="Genomic_DNA"/>
</dbReference>
<gene>
    <name evidence="2" type="ORF">J2787_000330</name>
</gene>
<proteinExistence type="predicted"/>
<evidence type="ECO:0000313" key="3">
    <source>
        <dbReference type="Proteomes" id="UP001184861"/>
    </source>
</evidence>
<feature type="transmembrane region" description="Helical" evidence="1">
    <location>
        <begin position="6"/>
        <end position="27"/>
    </location>
</feature>
<name>A0AAE4C2R7_9FLAO</name>
<sequence>MDINIIFFIGGSILFLILIQSVVYFYLKHQRTIFLNHIKNRQYTHIKDIDACIESYSKISTKITYLKSDIIFLDNVIFLLSNKPIIEISNGSENFPSIQQRFKPSTKTISNHILEIKGKTSMGNFKITLNFKNKDFDMDSIISTA</sequence>
<dbReference type="Proteomes" id="UP001184861">
    <property type="component" value="Unassembled WGS sequence"/>
</dbReference>
<dbReference type="AlphaFoldDB" id="A0AAE4C2R7"/>
<evidence type="ECO:0000256" key="1">
    <source>
        <dbReference type="SAM" id="Phobius"/>
    </source>
</evidence>
<accession>A0AAE4C2R7</accession>
<comment type="caution">
    <text evidence="2">The sequence shown here is derived from an EMBL/GenBank/DDBJ whole genome shotgun (WGS) entry which is preliminary data.</text>
</comment>